<feature type="non-terminal residue" evidence="1">
    <location>
        <position position="1"/>
    </location>
</feature>
<reference evidence="1" key="1">
    <citation type="journal article" date="2015" name="Nature">
        <title>Complex archaea that bridge the gap between prokaryotes and eukaryotes.</title>
        <authorList>
            <person name="Spang A."/>
            <person name="Saw J.H."/>
            <person name="Jorgensen S.L."/>
            <person name="Zaremba-Niedzwiedzka K."/>
            <person name="Martijn J."/>
            <person name="Lind A.E."/>
            <person name="van Eijk R."/>
            <person name="Schleper C."/>
            <person name="Guy L."/>
            <person name="Ettema T.J."/>
        </authorList>
    </citation>
    <scope>NUCLEOTIDE SEQUENCE</scope>
</reference>
<protein>
    <submittedName>
        <fullName evidence="1">Uncharacterized protein</fullName>
    </submittedName>
</protein>
<accession>A0A0F9DFN7</accession>
<evidence type="ECO:0000313" key="1">
    <source>
        <dbReference type="EMBL" id="KKL10823.1"/>
    </source>
</evidence>
<name>A0A0F9DFN7_9ZZZZ</name>
<proteinExistence type="predicted"/>
<dbReference type="EMBL" id="LAZR01041907">
    <property type="protein sequence ID" value="KKL10823.1"/>
    <property type="molecule type" value="Genomic_DNA"/>
</dbReference>
<organism evidence="1">
    <name type="scientific">marine sediment metagenome</name>
    <dbReference type="NCBI Taxonomy" id="412755"/>
    <lineage>
        <taxon>unclassified sequences</taxon>
        <taxon>metagenomes</taxon>
        <taxon>ecological metagenomes</taxon>
    </lineage>
</organism>
<dbReference type="AlphaFoldDB" id="A0A0F9DFN7"/>
<gene>
    <name evidence="1" type="ORF">LCGC14_2552000</name>
</gene>
<comment type="caution">
    <text evidence="1">The sequence shown here is derived from an EMBL/GenBank/DDBJ whole genome shotgun (WGS) entry which is preliminary data.</text>
</comment>
<sequence>TWLIDPKSSKGIYSEFIVQVAAYKHAVEENNYSINQVHLLHLGKENGEFSDHKISDIQLDNAWQVFKNCRELYELKKKF</sequence>